<proteinExistence type="inferred from homology"/>
<dbReference type="GO" id="GO:0005930">
    <property type="term" value="C:axoneme"/>
    <property type="evidence" value="ECO:0007669"/>
    <property type="project" value="TreeGrafter"/>
</dbReference>
<comment type="similarity">
    <text evidence="5">Belongs to the CFAP263 family.</text>
</comment>
<keyword evidence="4" id="KW-0966">Cell projection</keyword>
<dbReference type="AlphaFoldDB" id="A0A7S0UUC6"/>
<gene>
    <name evidence="9" type="ORF">PPAR00522_LOCUS8640</name>
</gene>
<name>A0A7S0UUC6_9CHLO</name>
<dbReference type="InterPro" id="IPR025254">
    <property type="entry name" value="CCDC113/CCDC96_CC"/>
</dbReference>
<evidence type="ECO:0000259" key="8">
    <source>
        <dbReference type="Pfam" id="PF13870"/>
    </source>
</evidence>
<protein>
    <recommendedName>
        <fullName evidence="6">Cilia- and flagella-associated protein 263</fullName>
    </recommendedName>
</protein>
<comment type="subcellular location">
    <subcellularLocation>
        <location evidence="1">Cell projection</location>
        <location evidence="1">Cilium</location>
    </subcellularLocation>
</comment>
<dbReference type="Pfam" id="PF13870">
    <property type="entry name" value="CCDC113_CCDC96_CC"/>
    <property type="match status" value="1"/>
</dbReference>
<evidence type="ECO:0000256" key="1">
    <source>
        <dbReference type="ARBA" id="ARBA00004138"/>
    </source>
</evidence>
<evidence type="ECO:0000256" key="6">
    <source>
        <dbReference type="ARBA" id="ARBA00044798"/>
    </source>
</evidence>
<sequence>MSEDGDVGEEQRQDPQVEYLQQLLRENEFLQREHLLFESFLSKVDLSKLGVSLDDEKQQKKKPTKKGKGVEIKKETFQRLTDEEKNDLVSQEIELVQNEINSIKKAGEKDIDDIKTLMEEVDMRIAETKKDTYEFKRDIIIASENPRSGKVVAEKMIRFMEDKLRAKDATIDKLRLKNTTTKALITKLEHQLAHKEEMGEVLHLVDFDQLKIENQQYMEKIEERNSELLKLKLSTSRTVQVLNDLKSRLSELSGVGVRLRRQIAERQADLSRFGAEHERVEEQLKRSEVAVRKLRAEQDDIDNPSIVEYIKLKHDVMELEKQLVDLKRKVSIYYI</sequence>
<feature type="coiled-coil region" evidence="7">
    <location>
        <begin position="277"/>
        <end position="329"/>
    </location>
</feature>
<keyword evidence="2" id="KW-0970">Cilium biogenesis/degradation</keyword>
<evidence type="ECO:0000313" key="9">
    <source>
        <dbReference type="EMBL" id="CAD8772235.1"/>
    </source>
</evidence>
<accession>A0A7S0UUC6</accession>
<dbReference type="InterPro" id="IPR051885">
    <property type="entry name" value="CC_CF"/>
</dbReference>
<dbReference type="PANTHER" id="PTHR15654:SF2">
    <property type="entry name" value="COILED-COIL DOMAIN-CONTAINING PROTEIN 113"/>
    <property type="match status" value="1"/>
</dbReference>
<organism evidence="9">
    <name type="scientific">Polytomella parva</name>
    <dbReference type="NCBI Taxonomy" id="51329"/>
    <lineage>
        <taxon>Eukaryota</taxon>
        <taxon>Viridiplantae</taxon>
        <taxon>Chlorophyta</taxon>
        <taxon>core chlorophytes</taxon>
        <taxon>Chlorophyceae</taxon>
        <taxon>CS clade</taxon>
        <taxon>Chlamydomonadales</taxon>
        <taxon>Chlamydomonadaceae</taxon>
        <taxon>Polytomella</taxon>
    </lineage>
</organism>
<evidence type="ECO:0000256" key="2">
    <source>
        <dbReference type="ARBA" id="ARBA00022794"/>
    </source>
</evidence>
<dbReference type="EMBL" id="HBFM01013842">
    <property type="protein sequence ID" value="CAD8772235.1"/>
    <property type="molecule type" value="Transcribed_RNA"/>
</dbReference>
<keyword evidence="3 7" id="KW-0175">Coiled coil</keyword>
<dbReference type="GO" id="GO:0036064">
    <property type="term" value="C:ciliary basal body"/>
    <property type="evidence" value="ECO:0007669"/>
    <property type="project" value="TreeGrafter"/>
</dbReference>
<feature type="domain" description="CCDC113/CCDC96 coiled-coil" evidence="8">
    <location>
        <begin position="165"/>
        <end position="332"/>
    </location>
</feature>
<evidence type="ECO:0000256" key="3">
    <source>
        <dbReference type="ARBA" id="ARBA00023054"/>
    </source>
</evidence>
<evidence type="ECO:0000256" key="4">
    <source>
        <dbReference type="ARBA" id="ARBA00023273"/>
    </source>
</evidence>
<dbReference type="PANTHER" id="PTHR15654">
    <property type="entry name" value="COILED-COIL DOMAIN-CONTAINING PROTEIN 113-RELATED"/>
    <property type="match status" value="1"/>
</dbReference>
<evidence type="ECO:0000256" key="5">
    <source>
        <dbReference type="ARBA" id="ARBA00044506"/>
    </source>
</evidence>
<evidence type="ECO:0000256" key="7">
    <source>
        <dbReference type="SAM" id="Coils"/>
    </source>
</evidence>
<reference evidence="9" key="1">
    <citation type="submission" date="2021-01" db="EMBL/GenBank/DDBJ databases">
        <authorList>
            <person name="Corre E."/>
            <person name="Pelletier E."/>
            <person name="Niang G."/>
            <person name="Scheremetjew M."/>
            <person name="Finn R."/>
            <person name="Kale V."/>
            <person name="Holt S."/>
            <person name="Cochrane G."/>
            <person name="Meng A."/>
            <person name="Brown T."/>
            <person name="Cohen L."/>
        </authorList>
    </citation>
    <scope>NUCLEOTIDE SEQUENCE</scope>
    <source>
        <strain evidence="9">SAG 63-3</strain>
    </source>
</reference>
<dbReference type="GO" id="GO:0060271">
    <property type="term" value="P:cilium assembly"/>
    <property type="evidence" value="ECO:0007669"/>
    <property type="project" value="TreeGrafter"/>
</dbReference>